<dbReference type="RefSeq" id="WP_184623336.1">
    <property type="nucleotide sequence ID" value="NZ_JACHCC010000002.1"/>
</dbReference>
<dbReference type="SMART" id="SM00028">
    <property type="entry name" value="TPR"/>
    <property type="match status" value="3"/>
</dbReference>
<dbReference type="Gene3D" id="1.25.40.10">
    <property type="entry name" value="Tetratricopeptide repeat domain"/>
    <property type="match status" value="1"/>
</dbReference>
<dbReference type="AlphaFoldDB" id="A0A7X0J308"/>
<evidence type="ECO:0000313" key="2">
    <source>
        <dbReference type="Proteomes" id="UP000521017"/>
    </source>
</evidence>
<accession>A0A7X0J308</accession>
<proteinExistence type="predicted"/>
<organism evidence="1 2">
    <name type="scientific">Pedobacter cryoconitis</name>
    <dbReference type="NCBI Taxonomy" id="188932"/>
    <lineage>
        <taxon>Bacteria</taxon>
        <taxon>Pseudomonadati</taxon>
        <taxon>Bacteroidota</taxon>
        <taxon>Sphingobacteriia</taxon>
        <taxon>Sphingobacteriales</taxon>
        <taxon>Sphingobacteriaceae</taxon>
        <taxon>Pedobacter</taxon>
    </lineage>
</organism>
<dbReference type="SUPFAM" id="SSF48452">
    <property type="entry name" value="TPR-like"/>
    <property type="match status" value="1"/>
</dbReference>
<name>A0A7X0J308_9SPHI</name>
<dbReference type="InterPro" id="IPR011990">
    <property type="entry name" value="TPR-like_helical_dom_sf"/>
</dbReference>
<reference evidence="1 2" key="1">
    <citation type="submission" date="2020-08" db="EMBL/GenBank/DDBJ databases">
        <title>Genomic Encyclopedia of Type Strains, Phase IV (KMG-V): Genome sequencing to study the core and pangenomes of soil and plant-associated prokaryotes.</title>
        <authorList>
            <person name="Whitman W."/>
        </authorList>
    </citation>
    <scope>NUCLEOTIDE SEQUENCE [LARGE SCALE GENOMIC DNA]</scope>
    <source>
        <strain evidence="1 2">M2T3</strain>
    </source>
</reference>
<evidence type="ECO:0000313" key="1">
    <source>
        <dbReference type="EMBL" id="MBB6498852.1"/>
    </source>
</evidence>
<gene>
    <name evidence="1" type="ORF">HDF25_000989</name>
</gene>
<protein>
    <submittedName>
        <fullName evidence="1">Tetratricopeptide (TPR) repeat protein</fullName>
    </submittedName>
</protein>
<dbReference type="Proteomes" id="UP000521017">
    <property type="component" value="Unassembled WGS sequence"/>
</dbReference>
<dbReference type="EMBL" id="JACHCC010000002">
    <property type="protein sequence ID" value="MBB6498852.1"/>
    <property type="molecule type" value="Genomic_DNA"/>
</dbReference>
<dbReference type="InterPro" id="IPR019734">
    <property type="entry name" value="TPR_rpt"/>
</dbReference>
<sequence length="174" mass="20467">MEILYNVDEKYLQAIEELSYGELPKALHLFNEIIDTDPNYARAHYQLGYCYFYEFKNYQTAGYHFKKCIELDPAFPDSYIDYLKLLVTLKMHKAISVTAEKAFLIPGVNLVELYELMGNHAEQQQDFIAAKEQYEKATLITTDQTAYGNFQEHIKRITAKQKSKEKVMYVYKEE</sequence>
<comment type="caution">
    <text evidence="1">The sequence shown here is derived from an EMBL/GenBank/DDBJ whole genome shotgun (WGS) entry which is preliminary data.</text>
</comment>
<dbReference type="Pfam" id="PF13181">
    <property type="entry name" value="TPR_8"/>
    <property type="match status" value="1"/>
</dbReference>